<dbReference type="GeneID" id="7332392"/>
<dbReference type="SUPFAM" id="SSF56935">
    <property type="entry name" value="Porins"/>
    <property type="match status" value="1"/>
</dbReference>
<dbReference type="HOGENOM" id="CLU_008287_17_0_5"/>
<evidence type="ECO:0000256" key="2">
    <source>
        <dbReference type="ARBA" id="ARBA00022448"/>
    </source>
</evidence>
<evidence type="ECO:0000256" key="1">
    <source>
        <dbReference type="ARBA" id="ARBA00004571"/>
    </source>
</evidence>
<feature type="signal peptide" evidence="12">
    <location>
        <begin position="1"/>
        <end position="32"/>
    </location>
</feature>
<name>A0A0H3C625_CAUVN</name>
<dbReference type="PATRIC" id="fig|565050.3.peg.137"/>
<dbReference type="SMR" id="A0A0H3C625"/>
<dbReference type="KEGG" id="ccs:CCNA_00138"/>
<dbReference type="Gene3D" id="2.40.170.20">
    <property type="entry name" value="TonB-dependent receptor, beta-barrel domain"/>
    <property type="match status" value="1"/>
</dbReference>
<sequence>MSIVIRSHRHAVRFGASLSVLALLGPAFGANAKEAAPLDAKADTEISEVLVLGRGAQRLRIAGSSHVVNEADLERSRVLTVNEALRQVPGVYARDEEGLGLRPNIGIRGLAPTRSTKILQLEDGLPLSYAPYTDNASYSMPPFRRFVRIETLKSASQIRFGPNTVGGVINFITPSAPETFGGDLFMAAGGRGYQELDLKIGGPVLGELAAIGHANRTRSNGVRDNTALEIQDLWGKLEGRLSAHHAIALRVGHATEDSQVTYSGLTAAEYAADPRQNPFANDHFKIKRATAAITHGWTLSESLNLKTSAYSLWFDRDWWRQSSNSGQRPNDASDPACGGMANLNTTCGNEGRLREYNTYGLDTRLTWTGALVGAQAVIEAGARHQWERQNRLQLNGDRPTARTAGTSVNGGVRENNLRYGEASAGFVSLSLTWDRLTVNPGLRVEQIDYRRVNRLNGTTGETDLSEVIPGLGFAWAVKPGAYLYGGVHRGFAPPRAEDIVSGTGGVVDIEAEESVNSEIGYRSAVRPGLFVDINAFRMDFENQVIPASVAGGVGATLTNGGKTRHQGVELSLKGSLREMGMIRGDDVFFRSALTWLPDAAFVGTRRSSVSGFGGVSVSGNRLPYAPRWLASAAIGYSFGVHTDVQLEVQHTGKMFTDDLNTVAQTADGQRGLIKSATVWNASLNTRPFGDRTTLFLAVKNIGDKLYIADRSRGILPGAPRLAQIGLSQRF</sequence>
<dbReference type="AlphaFoldDB" id="A0A0H3C625"/>
<accession>A0A0H3C625</accession>
<dbReference type="PANTHER" id="PTHR30442:SF0">
    <property type="entry name" value="FE(3+) DICITRATE TRANSPORT PROTEIN FECA"/>
    <property type="match status" value="1"/>
</dbReference>
<dbReference type="PROSITE" id="PS01156">
    <property type="entry name" value="TONB_DEPENDENT_REC_2"/>
    <property type="match status" value="1"/>
</dbReference>
<keyword evidence="5 12" id="KW-0732">Signal</keyword>
<dbReference type="EMBL" id="CP001340">
    <property type="protein sequence ID" value="ACL93605.1"/>
    <property type="molecule type" value="Genomic_DNA"/>
</dbReference>
<dbReference type="InterPro" id="IPR039426">
    <property type="entry name" value="TonB-dep_rcpt-like"/>
</dbReference>
<evidence type="ECO:0000256" key="4">
    <source>
        <dbReference type="ARBA" id="ARBA00022692"/>
    </source>
</evidence>
<dbReference type="InterPro" id="IPR037066">
    <property type="entry name" value="Plug_dom_sf"/>
</dbReference>
<dbReference type="CDD" id="cd01347">
    <property type="entry name" value="ligand_gated_channel"/>
    <property type="match status" value="1"/>
</dbReference>
<keyword evidence="8 9" id="KW-0998">Cell outer membrane</keyword>
<dbReference type="OrthoDB" id="7229372at2"/>
<dbReference type="RefSeq" id="WP_010918028.1">
    <property type="nucleotide sequence ID" value="NC_011916.1"/>
</dbReference>
<dbReference type="PROSITE" id="PS52016">
    <property type="entry name" value="TONB_DEPENDENT_REC_3"/>
    <property type="match status" value="1"/>
</dbReference>
<keyword evidence="2 9" id="KW-0813">Transport</keyword>
<dbReference type="PANTHER" id="PTHR30442">
    <property type="entry name" value="IRON III DICITRATE TRANSPORT PROTEIN FECA"/>
    <property type="match status" value="1"/>
</dbReference>
<dbReference type="InterPro" id="IPR012910">
    <property type="entry name" value="Plug_dom"/>
</dbReference>
<keyword evidence="3 9" id="KW-1134">Transmembrane beta strand</keyword>
<dbReference type="Gene3D" id="2.170.130.10">
    <property type="entry name" value="TonB-dependent receptor, plug domain"/>
    <property type="match status" value="1"/>
</dbReference>
<dbReference type="Pfam" id="PF00593">
    <property type="entry name" value="TonB_dep_Rec_b-barrel"/>
    <property type="match status" value="1"/>
</dbReference>
<comment type="subcellular location">
    <subcellularLocation>
        <location evidence="1 9">Cell outer membrane</location>
        <topology evidence="1 9">Multi-pass membrane protein</topology>
    </subcellularLocation>
</comment>
<gene>
    <name evidence="15" type="ordered locus">CCNA_00138</name>
</gene>
<evidence type="ECO:0000256" key="9">
    <source>
        <dbReference type="PROSITE-ProRule" id="PRU01360"/>
    </source>
</evidence>
<feature type="short sequence motif" description="TonB C-terminal box" evidence="10">
    <location>
        <begin position="713"/>
        <end position="730"/>
    </location>
</feature>
<keyword evidence="4 9" id="KW-0812">Transmembrane</keyword>
<dbReference type="Proteomes" id="UP000001364">
    <property type="component" value="Chromosome"/>
</dbReference>
<evidence type="ECO:0000256" key="8">
    <source>
        <dbReference type="ARBA" id="ARBA00023237"/>
    </source>
</evidence>
<protein>
    <submittedName>
        <fullName evidence="15">TonB-dependent receptor</fullName>
    </submittedName>
</protein>
<reference evidence="15 16" key="1">
    <citation type="journal article" date="2010" name="J. Bacteriol.">
        <title>The genetic basis of laboratory adaptation in Caulobacter crescentus.</title>
        <authorList>
            <person name="Marks M.E."/>
            <person name="Castro-Rojas C.M."/>
            <person name="Teiling C."/>
            <person name="Du L."/>
            <person name="Kapatral V."/>
            <person name="Walunas T.L."/>
            <person name="Crosson S."/>
        </authorList>
    </citation>
    <scope>NUCLEOTIDE SEQUENCE [LARGE SCALE GENOMIC DNA]</scope>
    <source>
        <strain evidence="16">NA1000 / CB15N</strain>
    </source>
</reference>
<evidence type="ECO:0000256" key="10">
    <source>
        <dbReference type="PROSITE-ProRule" id="PRU10144"/>
    </source>
</evidence>
<dbReference type="InterPro" id="IPR000531">
    <property type="entry name" value="Beta-barrel_TonB"/>
</dbReference>
<dbReference type="PhylomeDB" id="A0A0H3C625"/>
<dbReference type="Pfam" id="PF07715">
    <property type="entry name" value="Plug"/>
    <property type="match status" value="1"/>
</dbReference>
<evidence type="ECO:0000256" key="7">
    <source>
        <dbReference type="ARBA" id="ARBA00023136"/>
    </source>
</evidence>
<keyword evidence="15" id="KW-0675">Receptor</keyword>
<dbReference type="GO" id="GO:0009279">
    <property type="term" value="C:cell outer membrane"/>
    <property type="evidence" value="ECO:0007669"/>
    <property type="project" value="UniProtKB-SubCell"/>
</dbReference>
<dbReference type="RefSeq" id="YP_002515513.1">
    <property type="nucleotide sequence ID" value="NC_011916.1"/>
</dbReference>
<dbReference type="InterPro" id="IPR036942">
    <property type="entry name" value="Beta-barrel_TonB_sf"/>
</dbReference>
<evidence type="ECO:0000256" key="6">
    <source>
        <dbReference type="ARBA" id="ARBA00023077"/>
    </source>
</evidence>
<evidence type="ECO:0000313" key="15">
    <source>
        <dbReference type="EMBL" id="ACL93605.1"/>
    </source>
</evidence>
<keyword evidence="16" id="KW-1185">Reference proteome</keyword>
<keyword evidence="6 11" id="KW-0798">TonB box</keyword>
<dbReference type="GO" id="GO:0033214">
    <property type="term" value="P:siderophore-iron import into cell"/>
    <property type="evidence" value="ECO:0007669"/>
    <property type="project" value="TreeGrafter"/>
</dbReference>
<evidence type="ECO:0000256" key="11">
    <source>
        <dbReference type="RuleBase" id="RU003357"/>
    </source>
</evidence>
<dbReference type="InterPro" id="IPR010917">
    <property type="entry name" value="TonB_rcpt_CS"/>
</dbReference>
<feature type="chain" id="PRO_5002605718" evidence="12">
    <location>
        <begin position="33"/>
        <end position="730"/>
    </location>
</feature>
<evidence type="ECO:0000313" key="16">
    <source>
        <dbReference type="Proteomes" id="UP000001364"/>
    </source>
</evidence>
<evidence type="ECO:0000259" key="13">
    <source>
        <dbReference type="Pfam" id="PF00593"/>
    </source>
</evidence>
<feature type="domain" description="TonB-dependent receptor-like beta-barrel" evidence="13">
    <location>
        <begin position="261"/>
        <end position="701"/>
    </location>
</feature>
<proteinExistence type="inferred from homology"/>
<comment type="similarity">
    <text evidence="9 11">Belongs to the TonB-dependent receptor family.</text>
</comment>
<evidence type="ECO:0000256" key="3">
    <source>
        <dbReference type="ARBA" id="ARBA00022452"/>
    </source>
</evidence>
<evidence type="ECO:0000259" key="14">
    <source>
        <dbReference type="Pfam" id="PF07715"/>
    </source>
</evidence>
<evidence type="ECO:0000256" key="5">
    <source>
        <dbReference type="ARBA" id="ARBA00022729"/>
    </source>
</evidence>
<organism evidence="15 16">
    <name type="scientific">Caulobacter vibrioides (strain NA1000 / CB15N)</name>
    <name type="common">Caulobacter crescentus</name>
    <dbReference type="NCBI Taxonomy" id="565050"/>
    <lineage>
        <taxon>Bacteria</taxon>
        <taxon>Pseudomonadati</taxon>
        <taxon>Pseudomonadota</taxon>
        <taxon>Alphaproteobacteria</taxon>
        <taxon>Caulobacterales</taxon>
        <taxon>Caulobacteraceae</taxon>
        <taxon>Caulobacter</taxon>
    </lineage>
</organism>
<feature type="domain" description="TonB-dependent receptor plug" evidence="14">
    <location>
        <begin position="60"/>
        <end position="168"/>
    </location>
</feature>
<keyword evidence="7 9" id="KW-0472">Membrane</keyword>
<evidence type="ECO:0000256" key="12">
    <source>
        <dbReference type="SAM" id="SignalP"/>
    </source>
</evidence>